<dbReference type="Gene3D" id="3.90.70.20">
    <property type="match status" value="1"/>
</dbReference>
<dbReference type="OrthoDB" id="10020540at2"/>
<name>A0A0A2SNW9_9GAMM</name>
<dbReference type="AlphaFoldDB" id="A0A0A2SNW9"/>
<keyword evidence="3" id="KW-1185">Reference proteome</keyword>
<organism evidence="2 3">
    <name type="scientific">Legionella norrlandica</name>
    <dbReference type="NCBI Taxonomy" id="1498499"/>
    <lineage>
        <taxon>Bacteria</taxon>
        <taxon>Pseudomonadati</taxon>
        <taxon>Pseudomonadota</taxon>
        <taxon>Gammaproteobacteria</taxon>
        <taxon>Legionellales</taxon>
        <taxon>Legionellaceae</taxon>
        <taxon>Legionella</taxon>
    </lineage>
</organism>
<accession>A0A0A2SNW9</accession>
<protein>
    <submittedName>
        <fullName evidence="2">Uncharacterized protein</fullName>
    </submittedName>
</protein>
<reference evidence="2 3" key="1">
    <citation type="submission" date="2014-05" db="EMBL/GenBank/DDBJ databases">
        <authorList>
            <person name="Rizzardi K."/>
            <person name="Winiecka-Krusnell J."/>
            <person name="Ramliden M."/>
            <person name="Alm E."/>
            <person name="Andersson S."/>
            <person name="Byfors S."/>
        </authorList>
    </citation>
    <scope>NUCLEOTIDE SEQUENCE [LARGE SCALE GENOMIC DNA]</scope>
    <source>
        <strain evidence="2 3">LEGN</strain>
    </source>
</reference>
<evidence type="ECO:0000313" key="3">
    <source>
        <dbReference type="Proteomes" id="UP000054422"/>
    </source>
</evidence>
<dbReference type="SUPFAM" id="SSF54001">
    <property type="entry name" value="Cysteine proteinases"/>
    <property type="match status" value="1"/>
</dbReference>
<evidence type="ECO:0000313" key="2">
    <source>
        <dbReference type="EMBL" id="KGP62437.1"/>
    </source>
</evidence>
<evidence type="ECO:0000256" key="1">
    <source>
        <dbReference type="SAM" id="MobiDB-lite"/>
    </source>
</evidence>
<dbReference type="EMBL" id="JNCF01000067">
    <property type="protein sequence ID" value="KGP62437.1"/>
    <property type="molecule type" value="Genomic_DNA"/>
</dbReference>
<dbReference type="Gene3D" id="2.160.20.80">
    <property type="entry name" value="E3 ubiquitin-protein ligase SopA"/>
    <property type="match status" value="1"/>
</dbReference>
<gene>
    <name evidence="2" type="ORF">EP47_01565</name>
</gene>
<dbReference type="InterPro" id="IPR038765">
    <property type="entry name" value="Papain-like_cys_pep_sf"/>
</dbReference>
<proteinExistence type="predicted"/>
<dbReference type="Proteomes" id="UP000054422">
    <property type="component" value="Unassembled WGS sequence"/>
</dbReference>
<feature type="region of interest" description="Disordered" evidence="1">
    <location>
        <begin position="25"/>
        <end position="51"/>
    </location>
</feature>
<dbReference type="RefSeq" id="WP_035891015.1">
    <property type="nucleotide sequence ID" value="NZ_JNCF01000067.1"/>
</dbReference>
<dbReference type="SUPFAM" id="SSF141571">
    <property type="entry name" value="Pentapeptide repeat-like"/>
    <property type="match status" value="1"/>
</dbReference>
<sequence length="465" mass="52166">MKKRITSNFIEKFLSTFMPKIKSISENEQTDSRTFPQKTKSSSANAESSTITRSHLTNSEFNKILKLRIDELSQTGGIIKIKDLLAENLYSPHLSNITVSKIQSDKISLDFDGMSLKNVNFKNISCQEINLTNATLSDLCITGGLKCDRLNISKSRLSGDCRIVGSNIKNAVVENCQFDENLQLIAFRNNDDLTKKMKSAYPETTTLGPGDLFEQKNLIEFFNKKFGPDSLNETGTCAGLCVDYARYHVKRINNNTNKASDDSSLIKKEGYISKLEKKYNHARFFNEGSKEILSAKNYQAKIKNYHTEYEANYINDQNKGYENDILPLGSEPMPPKKPIHELIDELVTSQKMNIVGINLHGNGIGHSIAVRVVKDKGSAILGYMLYDPNLGEFNCVRSSLEKGQKALNQIMSTLQACYDKNNLLFVNLDKVVEFDPRKSNKINKSELAKWDTPPSVYGGTIGSKT</sequence>
<comment type="caution">
    <text evidence="2">The sequence shown here is derived from an EMBL/GenBank/DDBJ whole genome shotgun (WGS) entry which is preliminary data.</text>
</comment>